<dbReference type="Pfam" id="PF00571">
    <property type="entry name" value="CBS"/>
    <property type="match status" value="2"/>
</dbReference>
<evidence type="ECO:0000256" key="6">
    <source>
        <dbReference type="ARBA" id="ARBA00022989"/>
    </source>
</evidence>
<dbReference type="InterPro" id="IPR038076">
    <property type="entry name" value="MgtE_N_sf"/>
</dbReference>
<dbReference type="InterPro" id="IPR006669">
    <property type="entry name" value="MgtE_transporter"/>
</dbReference>
<comment type="caution">
    <text evidence="11">The sequence shown here is derived from an EMBL/GenBank/DDBJ whole genome shotgun (WGS) entry which is preliminary data.</text>
</comment>
<dbReference type="Gene3D" id="1.10.357.20">
    <property type="entry name" value="SLC41 divalent cation transporters, integral membrane domain"/>
    <property type="match status" value="1"/>
</dbReference>
<keyword evidence="4 9" id="KW-0812">Transmembrane</keyword>
<dbReference type="Pfam" id="PF03448">
    <property type="entry name" value="MgtE_N"/>
    <property type="match status" value="1"/>
</dbReference>
<name>A0A660SC73_UNCT6</name>
<keyword evidence="8" id="KW-0129">CBS domain</keyword>
<reference evidence="11 12" key="1">
    <citation type="submission" date="2018-06" db="EMBL/GenBank/DDBJ databases">
        <title>Extensive metabolic versatility and redundancy in microbially diverse, dynamic hydrothermal sediments.</title>
        <authorList>
            <person name="Dombrowski N."/>
            <person name="Teske A."/>
            <person name="Baker B.J."/>
        </authorList>
    </citation>
    <scope>NUCLEOTIDE SEQUENCE [LARGE SCALE GENOMIC DNA]</scope>
    <source>
        <strain evidence="11">B10_G13</strain>
    </source>
</reference>
<dbReference type="InterPro" id="IPR006668">
    <property type="entry name" value="Mg_transptr_MgtE_intracell_dom"/>
</dbReference>
<proteinExistence type="inferred from homology"/>
<evidence type="ECO:0000256" key="8">
    <source>
        <dbReference type="PROSITE-ProRule" id="PRU00703"/>
    </source>
</evidence>
<keyword evidence="9" id="KW-1003">Cell membrane</keyword>
<dbReference type="InterPro" id="IPR036739">
    <property type="entry name" value="SLC41_membr_dom_sf"/>
</dbReference>
<dbReference type="CDD" id="cd04606">
    <property type="entry name" value="CBS_pair_Mg_transporter"/>
    <property type="match status" value="1"/>
</dbReference>
<dbReference type="GO" id="GO:0046872">
    <property type="term" value="F:metal ion binding"/>
    <property type="evidence" value="ECO:0007669"/>
    <property type="project" value="UniProtKB-KW"/>
</dbReference>
<dbReference type="SUPFAM" id="SSF158791">
    <property type="entry name" value="MgtE N-terminal domain-like"/>
    <property type="match status" value="1"/>
</dbReference>
<dbReference type="PANTHER" id="PTHR43773">
    <property type="entry name" value="MAGNESIUM TRANSPORTER MGTE"/>
    <property type="match status" value="1"/>
</dbReference>
<feature type="transmembrane region" description="Helical" evidence="9">
    <location>
        <begin position="420"/>
        <end position="440"/>
    </location>
</feature>
<dbReference type="GO" id="GO:0005886">
    <property type="term" value="C:plasma membrane"/>
    <property type="evidence" value="ECO:0007669"/>
    <property type="project" value="UniProtKB-SubCell"/>
</dbReference>
<feature type="domain" description="CBS" evidence="10">
    <location>
        <begin position="201"/>
        <end position="257"/>
    </location>
</feature>
<keyword evidence="3 9" id="KW-0813">Transport</keyword>
<organism evidence="11 12">
    <name type="scientific">candidate division TA06 bacterium</name>
    <dbReference type="NCBI Taxonomy" id="2250710"/>
    <lineage>
        <taxon>Bacteria</taxon>
        <taxon>Bacteria division TA06</taxon>
    </lineage>
</organism>
<keyword evidence="5 9" id="KW-0460">Magnesium</keyword>
<dbReference type="Gene3D" id="1.25.60.10">
    <property type="entry name" value="MgtE N-terminal domain-like"/>
    <property type="match status" value="1"/>
</dbReference>
<protein>
    <recommendedName>
        <fullName evidence="9">Magnesium transporter MgtE</fullName>
    </recommendedName>
</protein>
<dbReference type="SMART" id="SM00116">
    <property type="entry name" value="CBS"/>
    <property type="match status" value="1"/>
</dbReference>
<dbReference type="GO" id="GO:0015095">
    <property type="term" value="F:magnesium ion transmembrane transporter activity"/>
    <property type="evidence" value="ECO:0007669"/>
    <property type="project" value="UniProtKB-UniRule"/>
</dbReference>
<dbReference type="Pfam" id="PF01769">
    <property type="entry name" value="MgtE"/>
    <property type="match status" value="1"/>
</dbReference>
<evidence type="ECO:0000313" key="11">
    <source>
        <dbReference type="EMBL" id="RKX68445.1"/>
    </source>
</evidence>
<keyword evidence="6 9" id="KW-1133">Transmembrane helix</keyword>
<evidence type="ECO:0000256" key="3">
    <source>
        <dbReference type="ARBA" id="ARBA00022448"/>
    </source>
</evidence>
<evidence type="ECO:0000259" key="10">
    <source>
        <dbReference type="PROSITE" id="PS51371"/>
    </source>
</evidence>
<dbReference type="SMART" id="SM00924">
    <property type="entry name" value="MgtE_N"/>
    <property type="match status" value="1"/>
</dbReference>
<evidence type="ECO:0000256" key="1">
    <source>
        <dbReference type="ARBA" id="ARBA00004141"/>
    </source>
</evidence>
<feature type="domain" description="CBS" evidence="10">
    <location>
        <begin position="137"/>
        <end position="199"/>
    </location>
</feature>
<dbReference type="NCBIfam" id="TIGR00400">
    <property type="entry name" value="mgtE"/>
    <property type="match status" value="1"/>
</dbReference>
<gene>
    <name evidence="11" type="primary">mgtE</name>
    <name evidence="11" type="ORF">DRP43_05605</name>
</gene>
<dbReference type="InterPro" id="IPR000644">
    <property type="entry name" value="CBS_dom"/>
</dbReference>
<dbReference type="PANTHER" id="PTHR43773:SF1">
    <property type="entry name" value="MAGNESIUM TRANSPORTER MGTE"/>
    <property type="match status" value="1"/>
</dbReference>
<evidence type="ECO:0000313" key="12">
    <source>
        <dbReference type="Proteomes" id="UP000271125"/>
    </source>
</evidence>
<evidence type="ECO:0000256" key="9">
    <source>
        <dbReference type="RuleBase" id="RU362011"/>
    </source>
</evidence>
<dbReference type="AlphaFoldDB" id="A0A660SC73"/>
<dbReference type="EMBL" id="QNBD01000272">
    <property type="protein sequence ID" value="RKX68445.1"/>
    <property type="molecule type" value="Genomic_DNA"/>
</dbReference>
<dbReference type="Gene3D" id="3.10.580.10">
    <property type="entry name" value="CBS-domain"/>
    <property type="match status" value="1"/>
</dbReference>
<feature type="transmembrane region" description="Helical" evidence="9">
    <location>
        <begin position="351"/>
        <end position="374"/>
    </location>
</feature>
<comment type="subunit">
    <text evidence="9">Homodimer.</text>
</comment>
<keyword evidence="9" id="KW-0479">Metal-binding</keyword>
<dbReference type="PROSITE" id="PS51371">
    <property type="entry name" value="CBS"/>
    <property type="match status" value="2"/>
</dbReference>
<evidence type="ECO:0000256" key="4">
    <source>
        <dbReference type="ARBA" id="ARBA00022692"/>
    </source>
</evidence>
<comment type="function">
    <text evidence="9">Acts as a magnesium transporter.</text>
</comment>
<keyword evidence="7 9" id="KW-0472">Membrane</keyword>
<evidence type="ECO:0000256" key="5">
    <source>
        <dbReference type="ARBA" id="ARBA00022842"/>
    </source>
</evidence>
<accession>A0A660SC73</accession>
<dbReference type="InterPro" id="IPR006667">
    <property type="entry name" value="SLC41_membr_dom"/>
</dbReference>
<feature type="transmembrane region" description="Helical" evidence="9">
    <location>
        <begin position="285"/>
        <end position="305"/>
    </location>
</feature>
<dbReference type="SUPFAM" id="SSF161093">
    <property type="entry name" value="MgtE membrane domain-like"/>
    <property type="match status" value="1"/>
</dbReference>
<sequence length="449" mass="51045">MEILKLIMPEIREYINQKDWKTIKSIIVEIESYDIAEFLEDIPYPEKVIIFRLLAKEQTNEVFSYIETEKQEEMLQYFNKEEIKSIINGLDPDDRNDLFDELPAGLVKKYLKLLSPEERKSADLLLNYPEHSAGHIMTTEYIELYSDMTVNQAIRYLRANAKESETIYISYVLGEQRELLGIVSLKALMLAKDNSFIKEIMEENPIYVYTDDDQEVVADVIKKYDFIAVPVVDSEEHLVGIITFDDIIDVLEDEVTEDFQKMAAITPTETPYFSTKVLTLARNRFIWIFALIILQSISVNIIQGYQYMLESIVVLSIFIPLVMGTGGNTGTQSSTIVIRGLATGDINVEKIFSLFLKELLIGLLIAIGVGIVTYARSYFFHVTSMVAFAVSIALMLTVFISNLIGALLPFLFKLIKIDPAIAAGPLVTTLTDITSLIIYFEIAKMILHI</sequence>
<dbReference type="SUPFAM" id="SSF54631">
    <property type="entry name" value="CBS-domain pair"/>
    <property type="match status" value="1"/>
</dbReference>
<dbReference type="Proteomes" id="UP000271125">
    <property type="component" value="Unassembled WGS sequence"/>
</dbReference>
<feature type="transmembrane region" description="Helical" evidence="9">
    <location>
        <begin position="386"/>
        <end position="408"/>
    </location>
</feature>
<feature type="transmembrane region" description="Helical" evidence="9">
    <location>
        <begin position="312"/>
        <end position="331"/>
    </location>
</feature>
<evidence type="ECO:0000256" key="7">
    <source>
        <dbReference type="ARBA" id="ARBA00023136"/>
    </source>
</evidence>
<dbReference type="InterPro" id="IPR046342">
    <property type="entry name" value="CBS_dom_sf"/>
</dbReference>
<evidence type="ECO:0000256" key="2">
    <source>
        <dbReference type="ARBA" id="ARBA00009749"/>
    </source>
</evidence>
<comment type="subcellular location">
    <subcellularLocation>
        <location evidence="9">Cell membrane</location>
        <topology evidence="9">Multi-pass membrane protein</topology>
    </subcellularLocation>
    <subcellularLocation>
        <location evidence="1">Membrane</location>
        <topology evidence="1">Multi-pass membrane protein</topology>
    </subcellularLocation>
</comment>
<comment type="similarity">
    <text evidence="2 9">Belongs to the SLC41A transporter family.</text>
</comment>